<organism evidence="1 2">
    <name type="scientific">Candolleomyces eurysporus</name>
    <dbReference type="NCBI Taxonomy" id="2828524"/>
    <lineage>
        <taxon>Eukaryota</taxon>
        <taxon>Fungi</taxon>
        <taxon>Dikarya</taxon>
        <taxon>Basidiomycota</taxon>
        <taxon>Agaricomycotina</taxon>
        <taxon>Agaricomycetes</taxon>
        <taxon>Agaricomycetidae</taxon>
        <taxon>Agaricales</taxon>
        <taxon>Agaricineae</taxon>
        <taxon>Psathyrellaceae</taxon>
        <taxon>Candolleomyces</taxon>
    </lineage>
</organism>
<protein>
    <submittedName>
        <fullName evidence="1">Uncharacterized protein</fullName>
    </submittedName>
</protein>
<gene>
    <name evidence="1" type="ORF">H1R20_g3726</name>
</gene>
<sequence>MVTAIPSLTAIPAPAPSDNSIGQISFTPSDAWTTVSLDESELNSTCGGSLSPYRRVTNVLNATVSFNYTGPSFMVRTIPSRTGGRFSLIVDGFNTTTFMDTYDPDASSPEDARGRNLNNSCYRVRQYPPMVIVPVGYENRETHSVSLVYIGAGRNVSMGTDPRSLSVQFDSFALPIYSEAQMSSAPTIAGREYGFGAVNTFALVLGFTAGSLILL</sequence>
<reference evidence="1" key="1">
    <citation type="submission" date="2022-06" db="EMBL/GenBank/DDBJ databases">
        <title>Genome Sequence of Candolleomyces eurysporus.</title>
        <authorList>
            <person name="Buettner E."/>
        </authorList>
    </citation>
    <scope>NUCLEOTIDE SEQUENCE</scope>
    <source>
        <strain evidence="1">VTCC 930004</strain>
    </source>
</reference>
<accession>A0A9W8JF38</accession>
<evidence type="ECO:0000313" key="2">
    <source>
        <dbReference type="Proteomes" id="UP001140091"/>
    </source>
</evidence>
<feature type="non-terminal residue" evidence="1">
    <location>
        <position position="1"/>
    </location>
</feature>
<proteinExistence type="predicted"/>
<evidence type="ECO:0000313" key="1">
    <source>
        <dbReference type="EMBL" id="KAJ2933372.1"/>
    </source>
</evidence>
<dbReference type="AlphaFoldDB" id="A0A9W8JF38"/>
<name>A0A9W8JF38_9AGAR</name>
<dbReference type="Proteomes" id="UP001140091">
    <property type="component" value="Unassembled WGS sequence"/>
</dbReference>
<keyword evidence="2" id="KW-1185">Reference proteome</keyword>
<dbReference type="OrthoDB" id="2563669at2759"/>
<comment type="caution">
    <text evidence="1">The sequence shown here is derived from an EMBL/GenBank/DDBJ whole genome shotgun (WGS) entry which is preliminary data.</text>
</comment>
<dbReference type="EMBL" id="JANBPK010000745">
    <property type="protein sequence ID" value="KAJ2933372.1"/>
    <property type="molecule type" value="Genomic_DNA"/>
</dbReference>